<comment type="cofactor">
    <cofactor evidence="7">
        <name>Zn(2+)</name>
        <dbReference type="ChEBI" id="CHEBI:29105"/>
    </cofactor>
    <text evidence="7">Binds 2 Zn(2+) ions per subunit.</text>
</comment>
<gene>
    <name evidence="7" type="primary">gloB</name>
    <name evidence="9" type="ORF">PG1C_07185</name>
</gene>
<keyword evidence="10" id="KW-1185">Reference proteome</keyword>
<dbReference type="NCBIfam" id="TIGR03413">
    <property type="entry name" value="GSH_gloB"/>
    <property type="match status" value="1"/>
</dbReference>
<evidence type="ECO:0000256" key="6">
    <source>
        <dbReference type="ARBA" id="ARBA00022833"/>
    </source>
</evidence>
<evidence type="ECO:0000256" key="5">
    <source>
        <dbReference type="ARBA" id="ARBA00022801"/>
    </source>
</evidence>
<name>A0A0C5JCF8_9PROT</name>
<keyword evidence="5 7" id="KW-0378">Hydrolase</keyword>
<dbReference type="RefSeq" id="WP_202636852.1">
    <property type="nucleotide sequence ID" value="NZ_CP010554.1"/>
</dbReference>
<dbReference type="PANTHER" id="PTHR43705:SF1">
    <property type="entry name" value="HYDROXYACYLGLUTATHIONE HYDROLASE GLOB"/>
    <property type="match status" value="1"/>
</dbReference>
<dbReference type="UniPathway" id="UPA00619">
    <property type="reaction ID" value="UER00676"/>
</dbReference>
<comment type="catalytic activity">
    <reaction evidence="1 7">
        <text>an S-(2-hydroxyacyl)glutathione + H2O = a 2-hydroxy carboxylate + glutathione + H(+)</text>
        <dbReference type="Rhea" id="RHEA:21864"/>
        <dbReference type="ChEBI" id="CHEBI:15377"/>
        <dbReference type="ChEBI" id="CHEBI:15378"/>
        <dbReference type="ChEBI" id="CHEBI:57925"/>
        <dbReference type="ChEBI" id="CHEBI:58896"/>
        <dbReference type="ChEBI" id="CHEBI:71261"/>
        <dbReference type="EC" id="3.1.2.6"/>
    </reaction>
</comment>
<comment type="function">
    <text evidence="7">Thiolesterase that catalyzes the hydrolysis of S-D-lactoyl-glutathione to form glutathione and D-lactic acid.</text>
</comment>
<sequence>MIKKSAVEIIALPAFTDNYIWVLRHAGQVAVVDPGDATPVREYLAQTGERLCAVLVTHYHPDHIGGIAEIIAHHPVPVYGPASENIAEVSHSLRGGEHIQLPEIDCEFDVITLPGHTLGHIAYYGSDIGEAGAVFCGDTLFAAGCGRLFEGTPAQMYDSLNKLAVLPAPTFVYCTHEYTQANLRFALAVEPDNPAIQQRCKDVAAIRAAGRFTVPTRIDLELETNPFLRSDAPAVRAAAAARLGYSPRDAVETFTAIREWKNHF</sequence>
<evidence type="ECO:0000256" key="1">
    <source>
        <dbReference type="ARBA" id="ARBA00001623"/>
    </source>
</evidence>
<comment type="pathway">
    <text evidence="2 7">Secondary metabolite metabolism; methylglyoxal degradation; (R)-lactate from methylglyoxal: step 2/2.</text>
</comment>
<dbReference type="KEGG" id="rbu:PG1C_07185"/>
<dbReference type="EC" id="3.1.2.6" evidence="7"/>
<dbReference type="GO" id="GO:0046872">
    <property type="term" value="F:metal ion binding"/>
    <property type="evidence" value="ECO:0007669"/>
    <property type="project" value="UniProtKB-KW"/>
</dbReference>
<dbReference type="HOGENOM" id="CLU_030571_4_1_4"/>
<dbReference type="PATRIC" id="fig|1565605.3.peg.1512"/>
<comment type="subunit">
    <text evidence="7">Monomer.</text>
</comment>
<reference evidence="9 10" key="1">
    <citation type="journal article" date="2015" name="Genome Announc.">
        <title>Complete Genome Sequence of a Novel Bacterium within the Family Rhodocyclaceae That Degrades Polycyclic Aromatic Hydrocarbons.</title>
        <authorList>
            <person name="Singleton D.R."/>
            <person name="Dickey A.N."/>
            <person name="Scholl E.H."/>
            <person name="Wright F.A."/>
            <person name="Aitken M.D."/>
        </authorList>
    </citation>
    <scope>NUCLEOTIDE SEQUENCE [LARGE SCALE GENOMIC DNA]</scope>
    <source>
        <strain evidence="10">PG1-Ca6</strain>
    </source>
</reference>
<dbReference type="InterPro" id="IPR001279">
    <property type="entry name" value="Metallo-B-lactamas"/>
</dbReference>
<keyword evidence="4 7" id="KW-0479">Metal-binding</keyword>
<dbReference type="AlphaFoldDB" id="A0A0C5JCF8"/>
<feature type="binding site" evidence="7">
    <location>
        <position position="58"/>
    </location>
    <ligand>
        <name>Zn(2+)</name>
        <dbReference type="ChEBI" id="CHEBI:29105"/>
        <label>1</label>
    </ligand>
</feature>
<evidence type="ECO:0000256" key="7">
    <source>
        <dbReference type="HAMAP-Rule" id="MF_01374"/>
    </source>
</evidence>
<evidence type="ECO:0000256" key="4">
    <source>
        <dbReference type="ARBA" id="ARBA00022723"/>
    </source>
</evidence>
<dbReference type="PANTHER" id="PTHR43705">
    <property type="entry name" value="HYDROXYACYLGLUTATHIONE HYDROLASE"/>
    <property type="match status" value="1"/>
</dbReference>
<feature type="binding site" evidence="7">
    <location>
        <position position="63"/>
    </location>
    <ligand>
        <name>Zn(2+)</name>
        <dbReference type="ChEBI" id="CHEBI:29105"/>
        <label>2</label>
    </ligand>
</feature>
<feature type="binding site" evidence="7">
    <location>
        <position position="176"/>
    </location>
    <ligand>
        <name>Zn(2+)</name>
        <dbReference type="ChEBI" id="CHEBI:29105"/>
        <label>2</label>
    </ligand>
</feature>
<evidence type="ECO:0000256" key="3">
    <source>
        <dbReference type="ARBA" id="ARBA00006759"/>
    </source>
</evidence>
<dbReference type="Pfam" id="PF00753">
    <property type="entry name" value="Lactamase_B"/>
    <property type="match status" value="1"/>
</dbReference>
<keyword evidence="6 7" id="KW-0862">Zinc</keyword>
<feature type="binding site" evidence="7">
    <location>
        <position position="138"/>
    </location>
    <ligand>
        <name>Zn(2+)</name>
        <dbReference type="ChEBI" id="CHEBI:29105"/>
        <label>2</label>
    </ligand>
</feature>
<protein>
    <recommendedName>
        <fullName evidence="7">Hydroxyacylglutathione hydrolase</fullName>
        <ecNumber evidence="7">3.1.2.6</ecNumber>
    </recommendedName>
    <alternativeName>
        <fullName evidence="7">Glyoxalase II</fullName>
        <shortName evidence="7">Glx II</shortName>
    </alternativeName>
</protein>
<dbReference type="SUPFAM" id="SSF56281">
    <property type="entry name" value="Metallo-hydrolase/oxidoreductase"/>
    <property type="match status" value="1"/>
</dbReference>
<evidence type="ECO:0000259" key="8">
    <source>
        <dbReference type="SMART" id="SM00849"/>
    </source>
</evidence>
<comment type="similarity">
    <text evidence="3 7">Belongs to the metallo-beta-lactamase superfamily. Glyoxalase II family.</text>
</comment>
<evidence type="ECO:0000313" key="10">
    <source>
        <dbReference type="Proteomes" id="UP000061603"/>
    </source>
</evidence>
<dbReference type="InterPro" id="IPR032282">
    <property type="entry name" value="HAGH_C"/>
</dbReference>
<feature type="binding site" evidence="7">
    <location>
        <position position="138"/>
    </location>
    <ligand>
        <name>Zn(2+)</name>
        <dbReference type="ChEBI" id="CHEBI:29105"/>
        <label>1</label>
    </ligand>
</feature>
<proteinExistence type="inferred from homology"/>
<dbReference type="HAMAP" id="MF_01374">
    <property type="entry name" value="Glyoxalase_2"/>
    <property type="match status" value="1"/>
</dbReference>
<dbReference type="EMBL" id="CP010554">
    <property type="protein sequence ID" value="AJP49490.1"/>
    <property type="molecule type" value="Genomic_DNA"/>
</dbReference>
<dbReference type="Pfam" id="PF16123">
    <property type="entry name" value="HAGH_C"/>
    <property type="match status" value="1"/>
</dbReference>
<dbReference type="Gene3D" id="3.60.15.10">
    <property type="entry name" value="Ribonuclease Z/Hydroxyacylglutathione hydrolase-like"/>
    <property type="match status" value="1"/>
</dbReference>
<feature type="binding site" evidence="7">
    <location>
        <position position="62"/>
    </location>
    <ligand>
        <name>Zn(2+)</name>
        <dbReference type="ChEBI" id="CHEBI:29105"/>
        <label>2</label>
    </ligand>
</feature>
<dbReference type="GO" id="GO:0019243">
    <property type="term" value="P:methylglyoxal catabolic process to D-lactate via S-lactoyl-glutathione"/>
    <property type="evidence" value="ECO:0007669"/>
    <property type="project" value="UniProtKB-UniRule"/>
</dbReference>
<accession>A0A0C5JCF8</accession>
<dbReference type="GO" id="GO:0004416">
    <property type="term" value="F:hydroxyacylglutathione hydrolase activity"/>
    <property type="evidence" value="ECO:0007669"/>
    <property type="project" value="UniProtKB-UniRule"/>
</dbReference>
<dbReference type="CDD" id="cd07723">
    <property type="entry name" value="hydroxyacylglutathione_hydrolase_MBL-fold"/>
    <property type="match status" value="1"/>
</dbReference>
<dbReference type="InterPro" id="IPR050110">
    <property type="entry name" value="Glyoxalase_II_hydrolase"/>
</dbReference>
<dbReference type="Proteomes" id="UP000061603">
    <property type="component" value="Chromosome"/>
</dbReference>
<evidence type="ECO:0000256" key="2">
    <source>
        <dbReference type="ARBA" id="ARBA00004963"/>
    </source>
</evidence>
<evidence type="ECO:0000313" key="9">
    <source>
        <dbReference type="EMBL" id="AJP49490.1"/>
    </source>
</evidence>
<dbReference type="SMART" id="SM00849">
    <property type="entry name" value="Lactamase_B"/>
    <property type="match status" value="1"/>
</dbReference>
<dbReference type="InterPro" id="IPR036866">
    <property type="entry name" value="RibonucZ/Hydroxyglut_hydro"/>
</dbReference>
<organism evidence="9 10">
    <name type="scientific">Rugosibacter aromaticivorans</name>
    <dbReference type="NCBI Taxonomy" id="1565605"/>
    <lineage>
        <taxon>Bacteria</taxon>
        <taxon>Pseudomonadati</taxon>
        <taxon>Pseudomonadota</taxon>
        <taxon>Betaproteobacteria</taxon>
        <taxon>Nitrosomonadales</taxon>
        <taxon>Sterolibacteriaceae</taxon>
        <taxon>Rugosibacter</taxon>
    </lineage>
</organism>
<feature type="domain" description="Metallo-beta-lactamase" evidence="8">
    <location>
        <begin position="17"/>
        <end position="176"/>
    </location>
</feature>
<dbReference type="InterPro" id="IPR017782">
    <property type="entry name" value="Hydroxyacylglutathione_Hdrlase"/>
</dbReference>
<feature type="binding site" evidence="7">
    <location>
        <position position="60"/>
    </location>
    <ligand>
        <name>Zn(2+)</name>
        <dbReference type="ChEBI" id="CHEBI:29105"/>
        <label>1</label>
    </ligand>
</feature>
<dbReference type="InterPro" id="IPR035680">
    <property type="entry name" value="Clx_II_MBL"/>
</dbReference>
<dbReference type="PIRSF" id="PIRSF005457">
    <property type="entry name" value="Glx"/>
    <property type="match status" value="1"/>
</dbReference>
<dbReference type="STRING" id="1565605.PG1C_07185"/>
<feature type="binding site" evidence="7">
    <location>
        <position position="116"/>
    </location>
    <ligand>
        <name>Zn(2+)</name>
        <dbReference type="ChEBI" id="CHEBI:29105"/>
        <label>1</label>
    </ligand>
</feature>